<sequence length="288" mass="32123">MKYSSYPHPVVGNGNDVNAHLDAVEDGVVFHPLSDLITFEIPIKTDDPQIRDLVNTGEAKFVVSWDCAATLARGTADYKTEKTHYGWNLRFSLLQEEVRSQVEIDLDLVAATDLPNFHWQSQNHLYGSSTFSISKGDVLAVLSGFNFKVRKIYDAMDPPLGSLFRIITADIAEPMSVSYDSLEDQILIEVSESFGNNLQSLSPGQFDASKISVIVFPVLVDAINLINKSVEDPNQDDYVDTNWYQGLLKRIKELNLDTSNPLQTAQELLSRVNEKALAELIELQDGDL</sequence>
<name>A0A1N7KC36_9CORY</name>
<accession>A0A1N7KC36</accession>
<dbReference type="Proteomes" id="UP000186292">
    <property type="component" value="Unassembled WGS sequence"/>
</dbReference>
<dbReference type="STRING" id="1161099.SAMN05444817_11711"/>
<keyword evidence="2" id="KW-1185">Reference proteome</keyword>
<protein>
    <submittedName>
        <fullName evidence="1">Uncharacterized protein</fullName>
    </submittedName>
</protein>
<dbReference type="OrthoDB" id="7057373at2"/>
<evidence type="ECO:0000313" key="1">
    <source>
        <dbReference type="EMBL" id="SIS59151.1"/>
    </source>
</evidence>
<proteinExistence type="predicted"/>
<dbReference type="AlphaFoldDB" id="A0A1N7KC36"/>
<reference evidence="2" key="1">
    <citation type="submission" date="2017-01" db="EMBL/GenBank/DDBJ databases">
        <authorList>
            <person name="Varghese N."/>
            <person name="Submissions S."/>
        </authorList>
    </citation>
    <scope>NUCLEOTIDE SEQUENCE [LARGE SCALE GENOMIC DNA]</scope>
    <source>
        <strain evidence="2">DSM 44531</strain>
    </source>
</reference>
<dbReference type="RefSeq" id="WP_143313934.1">
    <property type="nucleotide sequence ID" value="NZ_CP046976.1"/>
</dbReference>
<organism evidence="1 2">
    <name type="scientific">Corynebacterium appendicis CIP 107643</name>
    <dbReference type="NCBI Taxonomy" id="1161099"/>
    <lineage>
        <taxon>Bacteria</taxon>
        <taxon>Bacillati</taxon>
        <taxon>Actinomycetota</taxon>
        <taxon>Actinomycetes</taxon>
        <taxon>Mycobacteriales</taxon>
        <taxon>Corynebacteriaceae</taxon>
        <taxon>Corynebacterium</taxon>
    </lineage>
</organism>
<evidence type="ECO:0000313" key="2">
    <source>
        <dbReference type="Proteomes" id="UP000186292"/>
    </source>
</evidence>
<dbReference type="EMBL" id="FTOF01000017">
    <property type="protein sequence ID" value="SIS59151.1"/>
    <property type="molecule type" value="Genomic_DNA"/>
</dbReference>
<gene>
    <name evidence="1" type="ORF">SAMN05444817_11711</name>
</gene>